<keyword evidence="9" id="KW-0961">Cell wall biogenesis/degradation</keyword>
<evidence type="ECO:0000256" key="1">
    <source>
        <dbReference type="ARBA" id="ARBA00004191"/>
    </source>
</evidence>
<evidence type="ECO:0000256" key="5">
    <source>
        <dbReference type="ARBA" id="ARBA00022729"/>
    </source>
</evidence>
<dbReference type="GO" id="GO:0009277">
    <property type="term" value="C:fungal-type cell wall"/>
    <property type="evidence" value="ECO:0007669"/>
    <property type="project" value="TreeGrafter"/>
</dbReference>
<dbReference type="PANTHER" id="PTHR31316:SF0">
    <property type="entry name" value="SECRETED BETA-GLUCOSIDASE SIM1-RELATED"/>
    <property type="match status" value="1"/>
</dbReference>
<dbReference type="VEuPathDB" id="FungiDB:BO82DRAFT_110021"/>
<evidence type="ECO:0000256" key="8">
    <source>
        <dbReference type="ARBA" id="ARBA00023295"/>
    </source>
</evidence>
<comment type="subcellular location">
    <subcellularLocation>
        <location evidence="1">Secreted</location>
        <location evidence="1">Cell wall</location>
    </subcellularLocation>
</comment>
<dbReference type="Proteomes" id="UP000248340">
    <property type="component" value="Unassembled WGS sequence"/>
</dbReference>
<dbReference type="RefSeq" id="XP_025490601.1">
    <property type="nucleotide sequence ID" value="XM_025629805.1"/>
</dbReference>
<keyword evidence="3" id="KW-0134">Cell wall</keyword>
<dbReference type="GO" id="GO:0009986">
    <property type="term" value="C:cell surface"/>
    <property type="evidence" value="ECO:0007669"/>
    <property type="project" value="TreeGrafter"/>
</dbReference>
<dbReference type="STRING" id="1448315.A0A319C912"/>
<evidence type="ECO:0000313" key="12">
    <source>
        <dbReference type="Proteomes" id="UP000248340"/>
    </source>
</evidence>
<evidence type="ECO:0000256" key="7">
    <source>
        <dbReference type="ARBA" id="ARBA00023277"/>
    </source>
</evidence>
<keyword evidence="12" id="KW-1185">Reference proteome</keyword>
<organism evidence="11 12">
    <name type="scientific">Aspergillus uvarum CBS 121591</name>
    <dbReference type="NCBI Taxonomy" id="1448315"/>
    <lineage>
        <taxon>Eukaryota</taxon>
        <taxon>Fungi</taxon>
        <taxon>Dikarya</taxon>
        <taxon>Ascomycota</taxon>
        <taxon>Pezizomycotina</taxon>
        <taxon>Eurotiomycetes</taxon>
        <taxon>Eurotiomycetidae</taxon>
        <taxon>Eurotiales</taxon>
        <taxon>Aspergillaceae</taxon>
        <taxon>Aspergillus</taxon>
        <taxon>Aspergillus subgen. Circumdati</taxon>
    </lineage>
</organism>
<keyword evidence="4" id="KW-0964">Secreted</keyword>
<keyword evidence="6" id="KW-0378">Hydrolase</keyword>
<gene>
    <name evidence="11" type="ORF">BO82DRAFT_110021</name>
</gene>
<dbReference type="InterPro" id="IPR005556">
    <property type="entry name" value="SUN"/>
</dbReference>
<name>A0A319C912_9EURO</name>
<dbReference type="GO" id="GO:0031505">
    <property type="term" value="P:fungal-type cell wall organization"/>
    <property type="evidence" value="ECO:0007669"/>
    <property type="project" value="TreeGrafter"/>
</dbReference>
<dbReference type="OrthoDB" id="5339822at2759"/>
<dbReference type="GeneID" id="37132546"/>
<reference evidence="11 12" key="1">
    <citation type="submission" date="2016-12" db="EMBL/GenBank/DDBJ databases">
        <title>The genomes of Aspergillus section Nigri reveals drivers in fungal speciation.</title>
        <authorList>
            <consortium name="DOE Joint Genome Institute"/>
            <person name="Vesth T.C."/>
            <person name="Nybo J."/>
            <person name="Theobald S."/>
            <person name="Brandl J."/>
            <person name="Frisvad J.C."/>
            <person name="Nielsen K.F."/>
            <person name="Lyhne E.K."/>
            <person name="Kogle M.E."/>
            <person name="Kuo A."/>
            <person name="Riley R."/>
            <person name="Clum A."/>
            <person name="Nolan M."/>
            <person name="Lipzen A."/>
            <person name="Salamov A."/>
            <person name="Henrissat B."/>
            <person name="Wiebenga A."/>
            <person name="De Vries R.P."/>
            <person name="Grigoriev I.V."/>
            <person name="Mortensen U.H."/>
            <person name="Andersen M.R."/>
            <person name="Baker S.E."/>
        </authorList>
    </citation>
    <scope>NUCLEOTIDE SEQUENCE [LARGE SCALE GENOMIC DNA]</scope>
    <source>
        <strain evidence="11 12">CBS 121591</strain>
    </source>
</reference>
<dbReference type="EMBL" id="KZ821710">
    <property type="protein sequence ID" value="PYH80401.1"/>
    <property type="molecule type" value="Genomic_DNA"/>
</dbReference>
<keyword evidence="8" id="KW-0326">Glycosidase</keyword>
<dbReference type="Pfam" id="PF03856">
    <property type="entry name" value="SUN"/>
    <property type="match status" value="1"/>
</dbReference>
<evidence type="ECO:0000256" key="2">
    <source>
        <dbReference type="ARBA" id="ARBA00010579"/>
    </source>
</evidence>
<keyword evidence="10" id="KW-0624">Polysaccharide degradation</keyword>
<proteinExistence type="inferred from homology"/>
<dbReference type="GO" id="GO:0000272">
    <property type="term" value="P:polysaccharide catabolic process"/>
    <property type="evidence" value="ECO:0007669"/>
    <property type="project" value="UniProtKB-KW"/>
</dbReference>
<protein>
    <submittedName>
        <fullName evidence="11">SUN-domain-containing protein</fullName>
    </submittedName>
</protein>
<evidence type="ECO:0000256" key="6">
    <source>
        <dbReference type="ARBA" id="ARBA00022801"/>
    </source>
</evidence>
<dbReference type="GO" id="GO:0016798">
    <property type="term" value="F:hydrolase activity, acting on glycosyl bonds"/>
    <property type="evidence" value="ECO:0007669"/>
    <property type="project" value="UniProtKB-KW"/>
</dbReference>
<comment type="similarity">
    <text evidence="2">Belongs to the SUN family.</text>
</comment>
<evidence type="ECO:0000256" key="10">
    <source>
        <dbReference type="ARBA" id="ARBA00023326"/>
    </source>
</evidence>
<dbReference type="AlphaFoldDB" id="A0A319C912"/>
<sequence length="434" mass="44973">MKLNTVAASLATASLVAAQHHHQHRHHHKRNPESEVVTVAGPTVVTYVLDGKTITLEDVCKGIADKTLTWASGQDVPDVCNGASSSSTTAASTSTSTTAAPALSSVAEFVEVAVAKATSSSSSWSSSSSAHSSTAAASSSASSSSASSSSSSTATGLDADFPDGELDCDTFPSDYGAIALDYLGLGGWSGIQYVTVSGSVVTEITTGVSGDSCTSGAMCSYACPAGYQKSQWPSTQGSTGQSVGGVQCKNGKLYLTNTSLSKKLCIEGTGGVHVQNTLGESVAVCRTDYPGTESETIPLHLGDNTLQPLTCPDGETYYKWEGKVTSAQYYVNPKGVSTEKGCQWGNGSEAIGNWAPINLGVGVNDGKWLSIFQNSPTTTEKLDYNVKIEGDNLSGSCKYEDGVFYSESGTNDSGCTVSVPQPLLWFLSPWRSLA</sequence>
<dbReference type="InterPro" id="IPR051526">
    <property type="entry name" value="Beta-Glucosidase_SUN"/>
</dbReference>
<evidence type="ECO:0000256" key="9">
    <source>
        <dbReference type="ARBA" id="ARBA00023316"/>
    </source>
</evidence>
<evidence type="ECO:0000313" key="11">
    <source>
        <dbReference type="EMBL" id="PYH80401.1"/>
    </source>
</evidence>
<keyword evidence="7" id="KW-0119">Carbohydrate metabolism</keyword>
<accession>A0A319C912</accession>
<dbReference type="PANTHER" id="PTHR31316">
    <property type="entry name" value="BETA-GLUCOSIDASE-LIKE PROTEIN NCA3, MITOCHONDRIAL-RELATED"/>
    <property type="match status" value="1"/>
</dbReference>
<evidence type="ECO:0000256" key="4">
    <source>
        <dbReference type="ARBA" id="ARBA00022525"/>
    </source>
</evidence>
<evidence type="ECO:0000256" key="3">
    <source>
        <dbReference type="ARBA" id="ARBA00022512"/>
    </source>
</evidence>
<keyword evidence="5" id="KW-0732">Signal</keyword>